<keyword evidence="2" id="KW-1185">Reference proteome</keyword>
<sequence length="286" mass="32485">MAGFITIERDLWDHPLFKRSEMTEREAWMWMLAQSAWDDTRHRVGSEMIEVPRGSFVTTLREMQSVFMWRSDKRVRTFLTVLEREGMIGRTTVGSANAPKTHVTICNYDKYQIDGRTKDAPGTHRGRAEDAVKKEYNNTTREEAKASLSAQPTLPDLAHVDEISQAVSAYNEAAEAVGWSKVQKLSRERRGKLAARLREAGGIEGWRVAMSKARASPLCTGDNERGWVASFDFLISKEKFTRLMEGQYDDRKSSRSQPRAAAQSDAFRDLINDAAAMRRTSGADWR</sequence>
<dbReference type="STRING" id="34002.SAMN04489859_1008101"/>
<evidence type="ECO:0000313" key="1">
    <source>
        <dbReference type="EMBL" id="SEN50760.1"/>
    </source>
</evidence>
<dbReference type="RefSeq" id="WP_090611300.1">
    <property type="nucleotide sequence ID" value="NZ_CP067124.1"/>
</dbReference>
<organism evidence="1 2">
    <name type="scientific">Paracoccus alcaliphilus</name>
    <dbReference type="NCBI Taxonomy" id="34002"/>
    <lineage>
        <taxon>Bacteria</taxon>
        <taxon>Pseudomonadati</taxon>
        <taxon>Pseudomonadota</taxon>
        <taxon>Alphaproteobacteria</taxon>
        <taxon>Rhodobacterales</taxon>
        <taxon>Paracoccaceae</taxon>
        <taxon>Paracoccus</taxon>
    </lineage>
</organism>
<name>A0A1H8H431_9RHOB</name>
<reference evidence="1 2" key="1">
    <citation type="submission" date="2016-10" db="EMBL/GenBank/DDBJ databases">
        <authorList>
            <person name="de Groot N.N."/>
        </authorList>
    </citation>
    <scope>NUCLEOTIDE SEQUENCE [LARGE SCALE GENOMIC DNA]</scope>
    <source>
        <strain evidence="1 2">DSM 8512</strain>
    </source>
</reference>
<dbReference type="AlphaFoldDB" id="A0A1H8H431"/>
<dbReference type="EMBL" id="FODE01000008">
    <property type="protein sequence ID" value="SEN50760.1"/>
    <property type="molecule type" value="Genomic_DNA"/>
</dbReference>
<gene>
    <name evidence="1" type="ORF">SAMN04489859_1008101</name>
</gene>
<protein>
    <submittedName>
        <fullName evidence="1">Uncharacterized protein</fullName>
    </submittedName>
</protein>
<dbReference type="OrthoDB" id="7876586at2"/>
<accession>A0A1H8H431</accession>
<evidence type="ECO:0000313" key="2">
    <source>
        <dbReference type="Proteomes" id="UP000199054"/>
    </source>
</evidence>
<proteinExistence type="predicted"/>
<dbReference type="Proteomes" id="UP000199054">
    <property type="component" value="Unassembled WGS sequence"/>
</dbReference>